<dbReference type="Pfam" id="PF00512">
    <property type="entry name" value="HisKA"/>
    <property type="match status" value="1"/>
</dbReference>
<evidence type="ECO:0000256" key="6">
    <source>
        <dbReference type="ARBA" id="ARBA00022777"/>
    </source>
</evidence>
<dbReference type="EMBL" id="CADCWO010000264">
    <property type="protein sequence ID" value="CAA9590484.1"/>
    <property type="molecule type" value="Genomic_DNA"/>
</dbReference>
<dbReference type="EC" id="2.7.13.3" evidence="3"/>
<dbReference type="PANTHER" id="PTHR43047">
    <property type="entry name" value="TWO-COMPONENT HISTIDINE PROTEIN KINASE"/>
    <property type="match status" value="1"/>
</dbReference>
<dbReference type="Pfam" id="PF00072">
    <property type="entry name" value="Response_reg"/>
    <property type="match status" value="1"/>
</dbReference>
<keyword evidence="7" id="KW-0902">Two-component regulatory system</keyword>
<evidence type="ECO:0000256" key="3">
    <source>
        <dbReference type="ARBA" id="ARBA00012438"/>
    </source>
</evidence>
<dbReference type="SMART" id="SM00387">
    <property type="entry name" value="HATPase_c"/>
    <property type="match status" value="1"/>
</dbReference>
<organism evidence="12">
    <name type="scientific">uncultured Synechococcales cyanobacterium</name>
    <dbReference type="NCBI Taxonomy" id="1936017"/>
    <lineage>
        <taxon>Bacteria</taxon>
        <taxon>Bacillati</taxon>
        <taxon>Cyanobacteriota</taxon>
        <taxon>Cyanophyceae</taxon>
        <taxon>Synechococcales</taxon>
        <taxon>environmental samples</taxon>
    </lineage>
</organism>
<dbReference type="AlphaFoldDB" id="A0A6J4VXF9"/>
<dbReference type="SUPFAM" id="SSF55874">
    <property type="entry name" value="ATPase domain of HSP90 chaperone/DNA topoisomerase II/histidine kinase"/>
    <property type="match status" value="1"/>
</dbReference>
<evidence type="ECO:0000256" key="5">
    <source>
        <dbReference type="ARBA" id="ARBA00022679"/>
    </source>
</evidence>
<comment type="similarity">
    <text evidence="2">In the N-terminal section; belongs to the phytochrome family.</text>
</comment>
<dbReference type="InterPro" id="IPR001789">
    <property type="entry name" value="Sig_transdc_resp-reg_receiver"/>
</dbReference>
<dbReference type="PROSITE" id="PS50110">
    <property type="entry name" value="RESPONSE_REGULATORY"/>
    <property type="match status" value="1"/>
</dbReference>
<feature type="domain" description="Response regulatory" evidence="11">
    <location>
        <begin position="14"/>
        <end position="129"/>
    </location>
</feature>
<dbReference type="CDD" id="cd00082">
    <property type="entry name" value="HisKA"/>
    <property type="match status" value="1"/>
</dbReference>
<protein>
    <recommendedName>
        <fullName evidence="8">Circadian input-output histidine kinase CikA</fullName>
        <ecNumber evidence="3">2.7.13.3</ecNumber>
    </recommendedName>
</protein>
<dbReference type="InterPro" id="IPR005467">
    <property type="entry name" value="His_kinase_dom"/>
</dbReference>
<dbReference type="InterPro" id="IPR003661">
    <property type="entry name" value="HisK_dim/P_dom"/>
</dbReference>
<sequence>MSYFPRPPVSHQDRLLVVDDLPDNSFLIQAILEEEGYQIAIEDNGKDALARIEQSPPDLVLLDVMMPEMDGYEVTRRIRENPSLPFIPILLITAYDQPSLVKGLDTGADDFVRKPVEVDELLARVRSLLRLKHTLDERDHIAKQREDFVSRLAHDLRTPLVAADRMLQLFLDGALGELPLTIQEATGTLARSNQNLLEMVNTLLQVYRYEAGRQTLNLQAMDLRGLIAEVAQQLKPLIQEKGLSLDLDCAKDVPQVLGDRLELRRVITNLLGNAIKFTDQGKISIHLRTVSAPPQGSFYKQQQPRDWVELEVEDTGSGISAEDQAKIFNRFQQGQHRRAGSGLGLHLSRCIVEAHQGEIEAKSKLGEGSCFIVRLPVAK</sequence>
<evidence type="ECO:0000256" key="2">
    <source>
        <dbReference type="ARBA" id="ARBA00006402"/>
    </source>
</evidence>
<dbReference type="PROSITE" id="PS50109">
    <property type="entry name" value="HIS_KIN"/>
    <property type="match status" value="1"/>
</dbReference>
<dbReference type="PANTHER" id="PTHR43047:SF72">
    <property type="entry name" value="OSMOSENSING HISTIDINE PROTEIN KINASE SLN1"/>
    <property type="match status" value="1"/>
</dbReference>
<dbReference type="Gene3D" id="3.40.50.2300">
    <property type="match status" value="1"/>
</dbReference>
<dbReference type="CDD" id="cd16922">
    <property type="entry name" value="HATPase_EvgS-ArcB-TorS-like"/>
    <property type="match status" value="1"/>
</dbReference>
<feature type="modified residue" description="4-aspartylphosphate" evidence="9">
    <location>
        <position position="63"/>
    </location>
</feature>
<proteinExistence type="inferred from homology"/>
<keyword evidence="6 12" id="KW-0418">Kinase</keyword>
<accession>A0A6J4VXF9</accession>
<dbReference type="InterPro" id="IPR004358">
    <property type="entry name" value="Sig_transdc_His_kin-like_C"/>
</dbReference>
<comment type="catalytic activity">
    <reaction evidence="1">
        <text>ATP + protein L-histidine = ADP + protein N-phospho-L-histidine.</text>
        <dbReference type="EC" id="2.7.13.3"/>
    </reaction>
</comment>
<dbReference type="SMART" id="SM00388">
    <property type="entry name" value="HisKA"/>
    <property type="match status" value="1"/>
</dbReference>
<evidence type="ECO:0000256" key="9">
    <source>
        <dbReference type="PROSITE-ProRule" id="PRU00169"/>
    </source>
</evidence>
<reference evidence="12" key="1">
    <citation type="submission" date="2020-02" db="EMBL/GenBank/DDBJ databases">
        <authorList>
            <person name="Meier V. D."/>
        </authorList>
    </citation>
    <scope>NUCLEOTIDE SEQUENCE</scope>
    <source>
        <strain evidence="12">AVDCRST_MAG81</strain>
    </source>
</reference>
<dbReference type="FunFam" id="3.30.565.10:FF:000010">
    <property type="entry name" value="Sensor histidine kinase RcsC"/>
    <property type="match status" value="1"/>
</dbReference>
<dbReference type="InterPro" id="IPR011006">
    <property type="entry name" value="CheY-like_superfamily"/>
</dbReference>
<evidence type="ECO:0000259" key="10">
    <source>
        <dbReference type="PROSITE" id="PS50109"/>
    </source>
</evidence>
<evidence type="ECO:0000256" key="4">
    <source>
        <dbReference type="ARBA" id="ARBA00022553"/>
    </source>
</evidence>
<keyword evidence="4 9" id="KW-0597">Phosphoprotein</keyword>
<dbReference type="GO" id="GO:0000155">
    <property type="term" value="F:phosphorelay sensor kinase activity"/>
    <property type="evidence" value="ECO:0007669"/>
    <property type="project" value="InterPro"/>
</dbReference>
<dbReference type="InterPro" id="IPR036890">
    <property type="entry name" value="HATPase_C_sf"/>
</dbReference>
<dbReference type="GO" id="GO:0005886">
    <property type="term" value="C:plasma membrane"/>
    <property type="evidence" value="ECO:0007669"/>
    <property type="project" value="TreeGrafter"/>
</dbReference>
<dbReference type="SUPFAM" id="SSF52172">
    <property type="entry name" value="CheY-like"/>
    <property type="match status" value="1"/>
</dbReference>
<evidence type="ECO:0000256" key="1">
    <source>
        <dbReference type="ARBA" id="ARBA00000085"/>
    </source>
</evidence>
<dbReference type="PRINTS" id="PR00344">
    <property type="entry name" value="BCTRLSENSOR"/>
</dbReference>
<feature type="domain" description="Histidine kinase" evidence="10">
    <location>
        <begin position="151"/>
        <end position="379"/>
    </location>
</feature>
<dbReference type="InterPro" id="IPR036097">
    <property type="entry name" value="HisK_dim/P_sf"/>
</dbReference>
<dbReference type="SMART" id="SM00448">
    <property type="entry name" value="REC"/>
    <property type="match status" value="1"/>
</dbReference>
<evidence type="ECO:0000256" key="7">
    <source>
        <dbReference type="ARBA" id="ARBA00023012"/>
    </source>
</evidence>
<dbReference type="Gene3D" id="1.10.287.130">
    <property type="match status" value="1"/>
</dbReference>
<gene>
    <name evidence="12" type="ORF">AVDCRST_MAG81-5415</name>
</gene>
<dbReference type="SUPFAM" id="SSF47384">
    <property type="entry name" value="Homodimeric domain of signal transducing histidine kinase"/>
    <property type="match status" value="1"/>
</dbReference>
<dbReference type="InterPro" id="IPR003594">
    <property type="entry name" value="HATPase_dom"/>
</dbReference>
<evidence type="ECO:0000256" key="8">
    <source>
        <dbReference type="ARBA" id="ARBA00074306"/>
    </source>
</evidence>
<keyword evidence="5" id="KW-0808">Transferase</keyword>
<evidence type="ECO:0000259" key="11">
    <source>
        <dbReference type="PROSITE" id="PS50110"/>
    </source>
</evidence>
<dbReference type="Pfam" id="PF02518">
    <property type="entry name" value="HATPase_c"/>
    <property type="match status" value="1"/>
</dbReference>
<dbReference type="Gene3D" id="3.30.565.10">
    <property type="entry name" value="Histidine kinase-like ATPase, C-terminal domain"/>
    <property type="match status" value="1"/>
</dbReference>
<evidence type="ECO:0000313" key="12">
    <source>
        <dbReference type="EMBL" id="CAA9590484.1"/>
    </source>
</evidence>
<dbReference type="GO" id="GO:0009927">
    <property type="term" value="F:histidine phosphotransfer kinase activity"/>
    <property type="evidence" value="ECO:0007669"/>
    <property type="project" value="TreeGrafter"/>
</dbReference>
<name>A0A6J4VXF9_9CYAN</name>